<dbReference type="Pfam" id="PF18967">
    <property type="entry name" value="PycTM"/>
    <property type="match status" value="1"/>
</dbReference>
<evidence type="ECO:0000259" key="10">
    <source>
        <dbReference type="Pfam" id="PF18967"/>
    </source>
</evidence>
<feature type="compositionally biased region" description="Acidic residues" evidence="8">
    <location>
        <begin position="303"/>
        <end position="318"/>
    </location>
</feature>
<evidence type="ECO:0000256" key="6">
    <source>
        <dbReference type="ARBA" id="ARBA00023118"/>
    </source>
</evidence>
<protein>
    <recommendedName>
        <fullName evidence="10">Pycsar effector protein domain-containing protein</fullName>
    </recommendedName>
</protein>
<keyword evidence="2" id="KW-1003">Cell membrane</keyword>
<evidence type="ECO:0000313" key="11">
    <source>
        <dbReference type="EMBL" id="MDV0447792.1"/>
    </source>
</evidence>
<comment type="subcellular location">
    <subcellularLocation>
        <location evidence="1">Cell membrane</location>
    </subcellularLocation>
</comment>
<feature type="compositionally biased region" description="Polar residues" evidence="8">
    <location>
        <begin position="279"/>
        <end position="290"/>
    </location>
</feature>
<feature type="transmembrane region" description="Helical" evidence="9">
    <location>
        <begin position="38"/>
        <end position="55"/>
    </location>
</feature>
<evidence type="ECO:0000256" key="7">
    <source>
        <dbReference type="ARBA" id="ARBA00023136"/>
    </source>
</evidence>
<evidence type="ECO:0000256" key="4">
    <source>
        <dbReference type="ARBA" id="ARBA00022741"/>
    </source>
</evidence>
<dbReference type="Proteomes" id="UP001271789">
    <property type="component" value="Unassembled WGS sequence"/>
</dbReference>
<evidence type="ECO:0000313" key="12">
    <source>
        <dbReference type="Proteomes" id="UP001271789"/>
    </source>
</evidence>
<reference evidence="11" key="1">
    <citation type="submission" date="2023-06" db="EMBL/GenBank/DDBJ databases">
        <title>Genome sequence of Methanosarcinaceae archaeon Ag5.</title>
        <authorList>
            <person name="Protasov E."/>
            <person name="Platt K."/>
            <person name="Poehlein A."/>
            <person name="Daniel R."/>
            <person name="Brune A."/>
        </authorList>
    </citation>
    <scope>NUCLEOTIDE SEQUENCE</scope>
    <source>
        <strain evidence="11">Ag5</strain>
    </source>
</reference>
<feature type="transmembrane region" description="Helical" evidence="9">
    <location>
        <begin position="161"/>
        <end position="185"/>
    </location>
</feature>
<sequence>MLNLLIQKKEGNCRLRDFLYQTYDMVLERLKYAEAKNTIIVTLLGALVIGGFRIYNETPYRPDIATFYFWNFILFAVFAITVSLSSFMPNIKLQFLYKGKTPAETDSLIYYEHISKYDVETYLTAVNRRYFDSEATPGNLDFDVAAQIIINSRSAYRKYSISYYAIVFSIFAILTPVVGIIYFFLSSRVHLTNEDGKTKVQYGKIKFIEDIKELTGKSKKKVQGPISKKRTQSTYELEQSRNKFFTAGVSKNKNSLSQTAAADLDKTPADVLPGIPLTAPQSSSSESANAQMPWPPDPKDYDYASEDTYDDVTTDAEPEPEHEIVKTEPPLVPSHVSGDEDDEN</sequence>
<accession>A0AAE4MJR7</accession>
<keyword evidence="5 9" id="KW-1133">Transmembrane helix</keyword>
<evidence type="ECO:0000256" key="9">
    <source>
        <dbReference type="SAM" id="Phobius"/>
    </source>
</evidence>
<dbReference type="EMBL" id="JAWDKD010000026">
    <property type="protein sequence ID" value="MDV0447792.1"/>
    <property type="molecule type" value="Genomic_DNA"/>
</dbReference>
<dbReference type="AlphaFoldDB" id="A0AAE4MJR7"/>
<evidence type="ECO:0000256" key="3">
    <source>
        <dbReference type="ARBA" id="ARBA00022692"/>
    </source>
</evidence>
<dbReference type="GO" id="GO:0051607">
    <property type="term" value="P:defense response to virus"/>
    <property type="evidence" value="ECO:0007669"/>
    <property type="project" value="UniProtKB-KW"/>
</dbReference>
<feature type="transmembrane region" description="Helical" evidence="9">
    <location>
        <begin position="67"/>
        <end position="88"/>
    </location>
</feature>
<dbReference type="GO" id="GO:0005886">
    <property type="term" value="C:plasma membrane"/>
    <property type="evidence" value="ECO:0007669"/>
    <property type="project" value="UniProtKB-SubCell"/>
</dbReference>
<keyword evidence="4" id="KW-0547">Nucleotide-binding</keyword>
<gene>
    <name evidence="11" type="ORF">MsAg5_17060</name>
</gene>
<keyword evidence="6" id="KW-0051">Antiviral defense</keyword>
<keyword evidence="3 9" id="KW-0812">Transmembrane</keyword>
<dbReference type="InterPro" id="IPR043760">
    <property type="entry name" value="PycTM_dom"/>
</dbReference>
<evidence type="ECO:0000256" key="1">
    <source>
        <dbReference type="ARBA" id="ARBA00004236"/>
    </source>
</evidence>
<name>A0AAE4MJR7_9EURY</name>
<feature type="domain" description="Pycsar effector protein" evidence="10">
    <location>
        <begin position="19"/>
        <end position="183"/>
    </location>
</feature>
<keyword evidence="7 9" id="KW-0472">Membrane</keyword>
<comment type="caution">
    <text evidence="11">The sequence shown here is derived from an EMBL/GenBank/DDBJ whole genome shotgun (WGS) entry which is preliminary data.</text>
</comment>
<evidence type="ECO:0000256" key="5">
    <source>
        <dbReference type="ARBA" id="ARBA00022989"/>
    </source>
</evidence>
<evidence type="ECO:0000256" key="8">
    <source>
        <dbReference type="SAM" id="MobiDB-lite"/>
    </source>
</evidence>
<feature type="region of interest" description="Disordered" evidence="8">
    <location>
        <begin position="271"/>
        <end position="344"/>
    </location>
</feature>
<organism evidence="11 12">
    <name type="scientific">Methanolapillus africanus</name>
    <dbReference type="NCBI Taxonomy" id="3028297"/>
    <lineage>
        <taxon>Archaea</taxon>
        <taxon>Methanobacteriati</taxon>
        <taxon>Methanobacteriota</taxon>
        <taxon>Stenosarchaea group</taxon>
        <taxon>Methanomicrobia</taxon>
        <taxon>Methanosarcinales</taxon>
        <taxon>Methanosarcinaceae</taxon>
        <taxon>Methanolapillus</taxon>
    </lineage>
</organism>
<dbReference type="GO" id="GO:0000166">
    <property type="term" value="F:nucleotide binding"/>
    <property type="evidence" value="ECO:0007669"/>
    <property type="project" value="UniProtKB-KW"/>
</dbReference>
<evidence type="ECO:0000256" key="2">
    <source>
        <dbReference type="ARBA" id="ARBA00022475"/>
    </source>
</evidence>
<keyword evidence="12" id="KW-1185">Reference proteome</keyword>
<proteinExistence type="predicted"/>